<dbReference type="Pfam" id="PF07751">
    <property type="entry name" value="Abi_2"/>
    <property type="match status" value="1"/>
</dbReference>
<proteinExistence type="predicted"/>
<accession>A0A347WMG0</accession>
<evidence type="ECO:0000313" key="1">
    <source>
        <dbReference type="EMBL" id="AXY26267.1"/>
    </source>
</evidence>
<reference evidence="1 2" key="1">
    <citation type="submission" date="2017-09" db="EMBL/GenBank/DDBJ databases">
        <title>Complete genome sequence of Oxytococcus suis strain ZY16052.</title>
        <authorList>
            <person name="Li F."/>
        </authorList>
    </citation>
    <scope>NUCLEOTIDE SEQUENCE [LARGE SCALE GENOMIC DNA]</scope>
    <source>
        <strain evidence="1 2">ZY16052</strain>
    </source>
</reference>
<dbReference type="Proteomes" id="UP000263232">
    <property type="component" value="Chromosome"/>
</dbReference>
<keyword evidence="2" id="KW-1185">Reference proteome</keyword>
<dbReference type="OrthoDB" id="5363652at2"/>
<dbReference type="EMBL" id="CP023434">
    <property type="protein sequence ID" value="AXY26267.1"/>
    <property type="molecule type" value="Genomic_DNA"/>
</dbReference>
<dbReference type="InterPro" id="IPR011664">
    <property type="entry name" value="Abi_system_AbiD/AbiF-like"/>
</dbReference>
<dbReference type="AlphaFoldDB" id="A0A347WMG0"/>
<organism evidence="1 2">
    <name type="scientific">Suicoccus acidiformans</name>
    <dbReference type="NCBI Taxonomy" id="2036206"/>
    <lineage>
        <taxon>Bacteria</taxon>
        <taxon>Bacillati</taxon>
        <taxon>Bacillota</taxon>
        <taxon>Bacilli</taxon>
        <taxon>Lactobacillales</taxon>
        <taxon>Aerococcaceae</taxon>
        <taxon>Suicoccus</taxon>
    </lineage>
</organism>
<evidence type="ECO:0000313" key="2">
    <source>
        <dbReference type="Proteomes" id="UP000263232"/>
    </source>
</evidence>
<protein>
    <recommendedName>
        <fullName evidence="3">Abi family protein</fullName>
    </recommendedName>
</protein>
<evidence type="ECO:0008006" key="3">
    <source>
        <dbReference type="Google" id="ProtNLM"/>
    </source>
</evidence>
<gene>
    <name evidence="1" type="ORF">CL176_09810</name>
</gene>
<dbReference type="KEGG" id="abae:CL176_09810"/>
<sequence length="344" mass="40478">MMMTDPFKFSNNPSKSMKPFLNLNRLIHRLECSDGLKLTFTDKEKEEALTILKTTNYYTLSIYKKQLPYDNTKNIFTFSNLIQLVEFDTFLRQAISPFTQRIEEIMKTTVVTSTCVNYNGRFSKGECYLDQKIYATPENYEEIIVSLEQTVEENKTSLTIKHHIEKKNGHIPLWVLAEEMTFGQLSFFFSSLNDDIRKNWAYYGFLSRNQQLKKVKGEEINARLASWFSAAWFLRNLCAHNQRLYGKLLITGNPQIYSSDMRKMKRYGKKKNDNRDLFAYLISIKNILIFDTLSTQTRWNTFLNKLENEIEQNSNVVKLFKIGFVPDWKNLLEIDLDKGLNQLL</sequence>
<name>A0A347WMG0_9LACT</name>